<comment type="caution">
    <text evidence="3">The sequence shown here is derived from an EMBL/GenBank/DDBJ whole genome shotgun (WGS) entry which is preliminary data.</text>
</comment>
<organism evidence="3 4">
    <name type="scientific">Seohaeicola nanhaiensis</name>
    <dbReference type="NCBI Taxonomy" id="1387282"/>
    <lineage>
        <taxon>Bacteria</taxon>
        <taxon>Pseudomonadati</taxon>
        <taxon>Pseudomonadota</taxon>
        <taxon>Alphaproteobacteria</taxon>
        <taxon>Rhodobacterales</taxon>
        <taxon>Roseobacteraceae</taxon>
        <taxon>Seohaeicola</taxon>
    </lineage>
</organism>
<name>A0ABV9KNW9_9RHOB</name>
<dbReference type="Proteomes" id="UP001595973">
    <property type="component" value="Unassembled WGS sequence"/>
</dbReference>
<reference evidence="4" key="1">
    <citation type="journal article" date="2019" name="Int. J. Syst. Evol. Microbiol.">
        <title>The Global Catalogue of Microorganisms (GCM) 10K type strain sequencing project: providing services to taxonomists for standard genome sequencing and annotation.</title>
        <authorList>
            <consortium name="The Broad Institute Genomics Platform"/>
            <consortium name="The Broad Institute Genome Sequencing Center for Infectious Disease"/>
            <person name="Wu L."/>
            <person name="Ma J."/>
        </authorList>
    </citation>
    <scope>NUCLEOTIDE SEQUENCE [LARGE SCALE GENOMIC DNA]</scope>
    <source>
        <strain evidence="4">CGMCC 4.7283</strain>
    </source>
</reference>
<evidence type="ECO:0000313" key="4">
    <source>
        <dbReference type="Proteomes" id="UP001595973"/>
    </source>
</evidence>
<keyword evidence="4" id="KW-1185">Reference proteome</keyword>
<dbReference type="RefSeq" id="WP_380722526.1">
    <property type="nucleotide sequence ID" value="NZ_JBHSGI010000034.1"/>
</dbReference>
<feature type="chain" id="PRO_5046006385" evidence="2">
    <location>
        <begin position="26"/>
        <end position="190"/>
    </location>
</feature>
<evidence type="ECO:0000256" key="2">
    <source>
        <dbReference type="SAM" id="SignalP"/>
    </source>
</evidence>
<dbReference type="EMBL" id="JBHSGI010000034">
    <property type="protein sequence ID" value="MFC4671709.1"/>
    <property type="molecule type" value="Genomic_DNA"/>
</dbReference>
<evidence type="ECO:0000313" key="3">
    <source>
        <dbReference type="EMBL" id="MFC4671709.1"/>
    </source>
</evidence>
<keyword evidence="2" id="KW-0732">Signal</keyword>
<feature type="signal peptide" evidence="2">
    <location>
        <begin position="1"/>
        <end position="25"/>
    </location>
</feature>
<protein>
    <submittedName>
        <fullName evidence="3">Uncharacterized protein</fullName>
    </submittedName>
</protein>
<feature type="compositionally biased region" description="Polar residues" evidence="1">
    <location>
        <begin position="121"/>
        <end position="138"/>
    </location>
</feature>
<gene>
    <name evidence="3" type="ORF">ACFO5X_24375</name>
</gene>
<accession>A0ABV9KNW9</accession>
<proteinExistence type="predicted"/>
<sequence length="190" mass="19747">MIRTLRNSLLTAAIAGLSLPMPLTAQSPIGQILTFVIPSGKFGSNNFTNLVVNSLAAAKQFCGALDKSYQVDCLAERIGAMAGQIPADGDYAEVRSILAKTSNDMASLARANRDGGKPRVSASSGSIQTSRPLTPVSQASADATNAKAAAILDATTTLLLRTPDDDSGKKLHYARIAEALGSNKTLLRSA</sequence>
<evidence type="ECO:0000256" key="1">
    <source>
        <dbReference type="SAM" id="MobiDB-lite"/>
    </source>
</evidence>
<feature type="region of interest" description="Disordered" evidence="1">
    <location>
        <begin position="108"/>
        <end position="139"/>
    </location>
</feature>